<evidence type="ECO:0000256" key="4">
    <source>
        <dbReference type="ARBA" id="ARBA00023004"/>
    </source>
</evidence>
<dbReference type="InterPro" id="IPR020558">
    <property type="entry name" value="DiOHA_6PGluconate_deHydtase_CS"/>
</dbReference>
<evidence type="ECO:0000256" key="3">
    <source>
        <dbReference type="ARBA" id="ARBA00022723"/>
    </source>
</evidence>
<dbReference type="InterPro" id="IPR037237">
    <property type="entry name" value="IlvD/EDD_N"/>
</dbReference>
<feature type="domain" description="Dihydroxy-acid/6-phosphogluconate dehydratase C-terminal" evidence="9">
    <location>
        <begin position="363"/>
        <end position="557"/>
    </location>
</feature>
<keyword evidence="5" id="KW-0411">Iron-sulfur</keyword>
<keyword evidence="2" id="KW-0001">2Fe-2S</keyword>
<evidence type="ECO:0000256" key="7">
    <source>
        <dbReference type="ARBA" id="ARBA00023304"/>
    </source>
</evidence>
<dbReference type="InterPro" id="IPR052352">
    <property type="entry name" value="Sugar_Degrad_Dehydratases"/>
</dbReference>
<keyword evidence="7" id="KW-0028">Amino-acid biosynthesis</keyword>
<dbReference type="Pfam" id="PF00920">
    <property type="entry name" value="ILVD_EDD_N"/>
    <property type="match status" value="1"/>
</dbReference>
<dbReference type="PROSITE" id="PS00886">
    <property type="entry name" value="ILVD_EDD_1"/>
    <property type="match status" value="1"/>
</dbReference>
<dbReference type="SUPFAM" id="SSF52016">
    <property type="entry name" value="LeuD/IlvD-like"/>
    <property type="match status" value="1"/>
</dbReference>
<dbReference type="SUPFAM" id="SSF143975">
    <property type="entry name" value="IlvD/EDD N-terminal domain-like"/>
    <property type="match status" value="1"/>
</dbReference>
<keyword evidence="11" id="KW-1185">Reference proteome</keyword>
<proteinExistence type="inferred from homology"/>
<dbReference type="NCBIfam" id="NF004784">
    <property type="entry name" value="PRK06131.1"/>
    <property type="match status" value="1"/>
</dbReference>
<keyword evidence="4" id="KW-0408">Iron</keyword>
<dbReference type="InterPro" id="IPR042096">
    <property type="entry name" value="Dihydro-acid_dehy_C"/>
</dbReference>
<feature type="domain" description="Dihydroxy-acid/6-phosphogluconate dehydratase N-terminal" evidence="8">
    <location>
        <begin position="42"/>
        <end position="351"/>
    </location>
</feature>
<dbReference type="GO" id="GO:0009082">
    <property type="term" value="P:branched-chain amino acid biosynthetic process"/>
    <property type="evidence" value="ECO:0007669"/>
    <property type="project" value="UniProtKB-KW"/>
</dbReference>
<evidence type="ECO:0000256" key="2">
    <source>
        <dbReference type="ARBA" id="ARBA00022714"/>
    </source>
</evidence>
<dbReference type="NCBIfam" id="NF009560">
    <property type="entry name" value="PRK13017.1"/>
    <property type="match status" value="1"/>
</dbReference>
<evidence type="ECO:0000313" key="11">
    <source>
        <dbReference type="Proteomes" id="UP000555564"/>
    </source>
</evidence>
<evidence type="ECO:0000259" key="9">
    <source>
        <dbReference type="Pfam" id="PF24877"/>
    </source>
</evidence>
<comment type="caution">
    <text evidence="10">The sequence shown here is derived from an EMBL/GenBank/DDBJ whole genome shotgun (WGS) entry which is preliminary data.</text>
</comment>
<keyword evidence="7" id="KW-0100">Branched-chain amino acid biosynthesis</keyword>
<name>A0A7X0IG78_9ACTN</name>
<dbReference type="AlphaFoldDB" id="A0A7X0IG78"/>
<dbReference type="FunFam" id="3.50.30.80:FF:000001">
    <property type="entry name" value="Dihydroxy-acid dehydratase"/>
    <property type="match status" value="1"/>
</dbReference>
<evidence type="ECO:0000313" key="10">
    <source>
        <dbReference type="EMBL" id="MBB6473112.1"/>
    </source>
</evidence>
<comment type="similarity">
    <text evidence="1">Belongs to the IlvD/Edd family.</text>
</comment>
<dbReference type="GO" id="GO:0046872">
    <property type="term" value="F:metal ion binding"/>
    <property type="evidence" value="ECO:0007669"/>
    <property type="project" value="UniProtKB-KW"/>
</dbReference>
<sequence length="574" mass="62212">MDRLAPEQLRSHRWYGTDTVRSFSHRARTRQLGLSAEDHLGKPVVAIINTWNELNPCHIHLRDRAEDVKRGVWQAGGCPVELPVISLSESFQKPTTMLYRNLLAMETEEMLRSHPVDAAVLMGGCDKTTPALIMGASSMDIPAIYVPCGPMMPGNLRGEVLGSGTDVWRYWADRRAGLVPDGVMRDLEEGIARSPGHCMTMGTASTMTSAAEVLGMTLPGAAAIPAVTSAHVRMAAACGRRIVEMTWEDLRPSKILTAEAFHDAVTAVLALGGSTNAVIHLIAMARRLGVDLTLDHFDAASRRVPVLADLRPSGTYLMEDFYLAGGLPALLTRITDLLHLDRVTVTGRPFGDGIADAQVYDDKVIRRRDDPLSEEGGLAVLRGNLAPSGAVIKHVAAEPRLLRHTGPAVVFDGHRDLRRRINDENLPITPDSVLVLRGAGPRGGPGMPEQGMLPIPDRLLKAGVRDMVRVSDARMSGTSYGACVLHVAPESHVGGPLALVQDGDLITLDVEARLLTLEVPEEELTRRRAAWTPPRTVFRRGYGALFDTHIQQADQGCDFDFLTGTGGAPEPDTE</sequence>
<reference evidence="10 11" key="1">
    <citation type="submission" date="2020-08" db="EMBL/GenBank/DDBJ databases">
        <title>Sequencing the genomes of 1000 actinobacteria strains.</title>
        <authorList>
            <person name="Klenk H.-P."/>
        </authorList>
    </citation>
    <scope>NUCLEOTIDE SEQUENCE [LARGE SCALE GENOMIC DNA]</scope>
    <source>
        <strain evidence="10 11">DSM 44936</strain>
    </source>
</reference>
<dbReference type="Proteomes" id="UP000555564">
    <property type="component" value="Unassembled WGS sequence"/>
</dbReference>
<dbReference type="Gene3D" id="3.50.30.80">
    <property type="entry name" value="IlvD/EDD C-terminal domain-like"/>
    <property type="match status" value="1"/>
</dbReference>
<dbReference type="Pfam" id="PF24877">
    <property type="entry name" value="ILV_EDD_C"/>
    <property type="match status" value="1"/>
</dbReference>
<dbReference type="GO" id="GO:0004160">
    <property type="term" value="F:dihydroxy-acid dehydratase activity"/>
    <property type="evidence" value="ECO:0007669"/>
    <property type="project" value="UniProtKB-EC"/>
</dbReference>
<dbReference type="EMBL" id="JACHIU010000001">
    <property type="protein sequence ID" value="MBB6473112.1"/>
    <property type="molecule type" value="Genomic_DNA"/>
</dbReference>
<evidence type="ECO:0000256" key="6">
    <source>
        <dbReference type="ARBA" id="ARBA00023239"/>
    </source>
</evidence>
<dbReference type="PANTHER" id="PTHR43183">
    <property type="entry name" value="HYPOTHETICAL DIHYDROXYACID DEHYDRATASE (EUROFUNG)-RELATED"/>
    <property type="match status" value="1"/>
</dbReference>
<dbReference type="GO" id="GO:0051537">
    <property type="term" value="F:2 iron, 2 sulfur cluster binding"/>
    <property type="evidence" value="ECO:0007669"/>
    <property type="project" value="UniProtKB-KW"/>
</dbReference>
<dbReference type="InterPro" id="IPR056740">
    <property type="entry name" value="ILV_EDD_C"/>
</dbReference>
<keyword evidence="6 10" id="KW-0456">Lyase</keyword>
<evidence type="ECO:0000256" key="1">
    <source>
        <dbReference type="ARBA" id="ARBA00006486"/>
    </source>
</evidence>
<dbReference type="InterPro" id="IPR000581">
    <property type="entry name" value="ILV_EDD_N"/>
</dbReference>
<organism evidence="10 11">
    <name type="scientific">Sphaerisporangium rubeum</name>
    <dbReference type="NCBI Taxonomy" id="321317"/>
    <lineage>
        <taxon>Bacteria</taxon>
        <taxon>Bacillati</taxon>
        <taxon>Actinomycetota</taxon>
        <taxon>Actinomycetes</taxon>
        <taxon>Streptosporangiales</taxon>
        <taxon>Streptosporangiaceae</taxon>
        <taxon>Sphaerisporangium</taxon>
    </lineage>
</organism>
<evidence type="ECO:0000256" key="5">
    <source>
        <dbReference type="ARBA" id="ARBA00023014"/>
    </source>
</evidence>
<evidence type="ECO:0000259" key="8">
    <source>
        <dbReference type="Pfam" id="PF00920"/>
    </source>
</evidence>
<protein>
    <submittedName>
        <fullName evidence="10">Dihydroxy-acid dehydratase</fullName>
        <ecNumber evidence="10">4.2.1.9</ecNumber>
    </submittedName>
</protein>
<dbReference type="PANTHER" id="PTHR43183:SF2">
    <property type="entry name" value="DIHYDROXY-ACID DEHYDRATASE"/>
    <property type="match status" value="1"/>
</dbReference>
<gene>
    <name evidence="10" type="ORF">BJ992_002543</name>
</gene>
<dbReference type="NCBIfam" id="NF009559">
    <property type="entry name" value="PRK13016.1"/>
    <property type="match status" value="1"/>
</dbReference>
<dbReference type="EC" id="4.2.1.9" evidence="10"/>
<dbReference type="RefSeq" id="WP_184980642.1">
    <property type="nucleotide sequence ID" value="NZ_BAAALO010000005.1"/>
</dbReference>
<accession>A0A7X0IG78</accession>
<keyword evidence="3" id="KW-0479">Metal-binding</keyword>